<evidence type="ECO:0000256" key="2">
    <source>
        <dbReference type="ARBA" id="ARBA00007171"/>
    </source>
</evidence>
<dbReference type="Gene3D" id="2.20.70.70">
    <property type="match status" value="1"/>
</dbReference>
<accession>A0A2G5NPQ7</accession>
<evidence type="ECO:0000256" key="3">
    <source>
        <dbReference type="ARBA" id="ARBA00023136"/>
    </source>
</evidence>
<proteinExistence type="inferred from homology"/>
<reference evidence="6 7" key="1">
    <citation type="journal article" date="2018" name="Front. Microbiol.">
        <title>Description and Comparative Genomics of Macrococcus caseolyticus subsp. hominis subsp. nov., Macrococcus goetzii sp. nov., Macrococcus epidermidis sp. nov., and Macrococcus bohemicus sp. nov., Novel Macrococci From Human Clinical Material With Virulence Potential and Suspected Uptake of Foreign DNA by Natural Transformation.</title>
        <authorList>
            <person name="Maslanova I."/>
            <person name="Wertheimer Z."/>
            <person name="Sedlacek I."/>
            <person name="Svec P."/>
            <person name="Indrakova A."/>
            <person name="Kovarovic V."/>
            <person name="Schumann P."/>
            <person name="Sproer C."/>
            <person name="Kralova S."/>
            <person name="Sedo O."/>
            <person name="Kristofova L."/>
            <person name="Vrbovska V."/>
            <person name="Fuzik T."/>
            <person name="Petras P."/>
            <person name="Zdrahal Z."/>
            <person name="Ruzickova V."/>
            <person name="Doskar J."/>
            <person name="Pantucek R."/>
        </authorList>
    </citation>
    <scope>NUCLEOTIDE SEQUENCE [LARGE SCALE GENOMIC DNA]</scope>
    <source>
        <strain evidence="6 7">CCM 4927</strain>
    </source>
</reference>
<dbReference type="AlphaFoldDB" id="A0A2G5NPQ7"/>
<feature type="domain" description="PASTA" evidence="5">
    <location>
        <begin position="654"/>
        <end position="710"/>
    </location>
</feature>
<dbReference type="SUPFAM" id="SSF56519">
    <property type="entry name" value="Penicillin binding protein dimerisation domain"/>
    <property type="match status" value="1"/>
</dbReference>
<evidence type="ECO:0000259" key="5">
    <source>
        <dbReference type="PROSITE" id="PS51178"/>
    </source>
</evidence>
<dbReference type="GO" id="GO:0005886">
    <property type="term" value="C:plasma membrane"/>
    <property type="evidence" value="ECO:0007669"/>
    <property type="project" value="TreeGrafter"/>
</dbReference>
<gene>
    <name evidence="6" type="ORF">BFS35_004645</name>
</gene>
<dbReference type="PANTHER" id="PTHR30627">
    <property type="entry name" value="PEPTIDOGLYCAN D,D-TRANSPEPTIDASE"/>
    <property type="match status" value="1"/>
</dbReference>
<feature type="domain" description="PASTA" evidence="5">
    <location>
        <begin position="594"/>
        <end position="653"/>
    </location>
</feature>
<protein>
    <submittedName>
        <fullName evidence="6">PASTA domain-containing protein</fullName>
    </submittedName>
</protein>
<feature type="region of interest" description="Disordered" evidence="4">
    <location>
        <begin position="734"/>
        <end position="779"/>
    </location>
</feature>
<organism evidence="6 7">
    <name type="scientific">Macrococcoides goetzii</name>
    <dbReference type="NCBI Taxonomy" id="1891097"/>
    <lineage>
        <taxon>Bacteria</taxon>
        <taxon>Bacillati</taxon>
        <taxon>Bacillota</taxon>
        <taxon>Bacilli</taxon>
        <taxon>Bacillales</taxon>
        <taxon>Staphylococcaceae</taxon>
        <taxon>Macrococcoides</taxon>
    </lineage>
</organism>
<keyword evidence="7" id="KW-1185">Reference proteome</keyword>
<comment type="subcellular location">
    <subcellularLocation>
        <location evidence="1">Membrane</location>
    </subcellularLocation>
</comment>
<feature type="compositionally biased region" description="Low complexity" evidence="4">
    <location>
        <begin position="768"/>
        <end position="779"/>
    </location>
</feature>
<dbReference type="InterPro" id="IPR012338">
    <property type="entry name" value="Beta-lactam/transpept-like"/>
</dbReference>
<dbReference type="InterPro" id="IPR001460">
    <property type="entry name" value="PCN-bd_Tpept"/>
</dbReference>
<dbReference type="GO" id="GO:0008658">
    <property type="term" value="F:penicillin binding"/>
    <property type="evidence" value="ECO:0007669"/>
    <property type="project" value="InterPro"/>
</dbReference>
<dbReference type="Gene3D" id="3.30.70.2110">
    <property type="match status" value="1"/>
</dbReference>
<dbReference type="Proteomes" id="UP000229523">
    <property type="component" value="Unassembled WGS sequence"/>
</dbReference>
<evidence type="ECO:0000256" key="4">
    <source>
        <dbReference type="SAM" id="MobiDB-lite"/>
    </source>
</evidence>
<dbReference type="Gene3D" id="3.90.1310.10">
    <property type="entry name" value="Penicillin-binding protein 2a (Domain 2)"/>
    <property type="match status" value="1"/>
</dbReference>
<dbReference type="SUPFAM" id="SSF54184">
    <property type="entry name" value="Penicillin-binding protein 2x (pbp-2x), c-terminal domain"/>
    <property type="match status" value="2"/>
</dbReference>
<dbReference type="InterPro" id="IPR005543">
    <property type="entry name" value="PASTA_dom"/>
</dbReference>
<feature type="compositionally biased region" description="Basic and acidic residues" evidence="4">
    <location>
        <begin position="734"/>
        <end position="744"/>
    </location>
</feature>
<dbReference type="RefSeq" id="WP_099580779.1">
    <property type="nucleotide sequence ID" value="NZ_MJBI02000001.1"/>
</dbReference>
<sequence length="779" mass="86786">MSRTKLKIRKNKIGAVLLVMLFGLLFFSLILKYSFVMVTGHSSGQDLSMRASEKYVRSIVNQPIRGKILDRNGEVLAEDIESYKLVAVLDKRISQKGKPPRHVTDKKKTAKALSKIIDMPYKSILKTLNTKNAFQVEFGKAGKDLTFNQKKAIEQLKLPGLTFFSEKKRFYPNGNFASHLIGYAEKNSETNQIQGMMGTEKIFDTYLSGKAGKTSYKQDIWQYVLPKSGNVIPAVNGDNIKLTIDKNIQIFVEDSLDLMVKRYQPKDLFAVVTDAKTGEILGYSQRPTFNPQTRENFGDKWANDLYQNTYEPGSTFKTYGLAAAIEEGKYKPNEKFKSGEREVAGSVISDWNDVGWGMISMDKGFQLSSNVLMMKLQDDVGTDKMKSYYEKFGFGKSTNSLFDSEVTGHISWGDELSKKVSAFGQSTTVSPAQMIQAETAIVNDGNMLSPYFIKDITSPDKSIVYKGKKKVIGQPISKTTAHKTMKALHDVVYGSEMHAYNYRIDDYKIAGKTGTAQVPDTKNGGYVKGYQPYMVSFMGYAPAKNPRVIIYYGMSLAQKNAGEAYNLGVSKGYKPLMENTLKYLDVGATKDKGKKLSSEVEDVIGSNVDKATGVIEGNGFVPVVIGDGNKVTEQTPHQTELLKGDKVFLLTDGKITMPDMTSWSKRDLLMFEQLTQIKVQFDGNGYVVKQSIAPNTDVKKGDKVMVSMDSLDPLKQSPAYDNIIDANKKDEEKALKKQLETETKKNKKTSQSSNVSSTEENTTEEVTTETISTESKITE</sequence>
<dbReference type="Gene3D" id="3.40.710.10">
    <property type="entry name" value="DD-peptidase/beta-lactamase superfamily"/>
    <property type="match status" value="1"/>
</dbReference>
<keyword evidence="3" id="KW-0472">Membrane</keyword>
<dbReference type="Pfam" id="PF00905">
    <property type="entry name" value="Transpeptidase"/>
    <property type="match status" value="1"/>
</dbReference>
<comment type="caution">
    <text evidence="6">The sequence shown here is derived from an EMBL/GenBank/DDBJ whole genome shotgun (WGS) entry which is preliminary data.</text>
</comment>
<comment type="similarity">
    <text evidence="2">Belongs to the transpeptidase family.</text>
</comment>
<dbReference type="Pfam" id="PF03717">
    <property type="entry name" value="PBP_dimer"/>
    <property type="match status" value="1"/>
</dbReference>
<dbReference type="CDD" id="cd06575">
    <property type="entry name" value="PASTA_Pbp2x-like_2"/>
    <property type="match status" value="1"/>
</dbReference>
<dbReference type="Pfam" id="PF03793">
    <property type="entry name" value="PASTA"/>
    <property type="match status" value="2"/>
</dbReference>
<evidence type="ECO:0000313" key="6">
    <source>
        <dbReference type="EMBL" id="RAI82982.1"/>
    </source>
</evidence>
<dbReference type="EMBL" id="MJBI02000001">
    <property type="protein sequence ID" value="RAI82982.1"/>
    <property type="molecule type" value="Genomic_DNA"/>
</dbReference>
<dbReference type="InterPro" id="IPR050515">
    <property type="entry name" value="Beta-lactam/transpept"/>
</dbReference>
<dbReference type="InterPro" id="IPR005311">
    <property type="entry name" value="PBP_dimer"/>
</dbReference>
<dbReference type="SMART" id="SM00740">
    <property type="entry name" value="PASTA"/>
    <property type="match status" value="2"/>
</dbReference>
<dbReference type="PROSITE" id="PS51178">
    <property type="entry name" value="PASTA"/>
    <property type="match status" value="2"/>
</dbReference>
<feature type="compositionally biased region" description="Low complexity" evidence="4">
    <location>
        <begin position="749"/>
        <end position="760"/>
    </location>
</feature>
<dbReference type="InterPro" id="IPR036138">
    <property type="entry name" value="PBP_dimer_sf"/>
</dbReference>
<dbReference type="GO" id="GO:0071555">
    <property type="term" value="P:cell wall organization"/>
    <property type="evidence" value="ECO:0007669"/>
    <property type="project" value="TreeGrafter"/>
</dbReference>
<name>A0A2G5NPQ7_9STAP</name>
<evidence type="ECO:0000313" key="7">
    <source>
        <dbReference type="Proteomes" id="UP000229523"/>
    </source>
</evidence>
<dbReference type="SUPFAM" id="SSF56601">
    <property type="entry name" value="beta-lactamase/transpeptidase-like"/>
    <property type="match status" value="1"/>
</dbReference>
<dbReference type="PANTHER" id="PTHR30627:SF26">
    <property type="entry name" value="PENICILLIN-BINDING PROTEIN 2B"/>
    <property type="match status" value="1"/>
</dbReference>
<evidence type="ECO:0000256" key="1">
    <source>
        <dbReference type="ARBA" id="ARBA00004370"/>
    </source>
</evidence>
<dbReference type="CDD" id="cd06576">
    <property type="entry name" value="PASTA_Pbp2x-like_1"/>
    <property type="match status" value="1"/>
</dbReference>